<evidence type="ECO:0000313" key="1">
    <source>
        <dbReference type="EnsemblPlants" id="AET4Gv20216500.11"/>
    </source>
</evidence>
<dbReference type="Gramene" id="AET4Gv20216500.11">
    <property type="protein sequence ID" value="AET4Gv20216500.11"/>
    <property type="gene ID" value="AET4Gv20216500"/>
</dbReference>
<reference evidence="1" key="4">
    <citation type="submission" date="2019-03" db="UniProtKB">
        <authorList>
            <consortium name="EnsemblPlants"/>
        </authorList>
    </citation>
    <scope>IDENTIFICATION</scope>
</reference>
<dbReference type="Proteomes" id="UP000015105">
    <property type="component" value="Chromosome 4D"/>
</dbReference>
<dbReference type="PANTHER" id="PTHR34223">
    <property type="entry name" value="OS11G0201299 PROTEIN"/>
    <property type="match status" value="1"/>
</dbReference>
<sequence>MGPSFDALSCILKHSPVLEKLSLHLFKGQRADVKMKGSYSSMERSSVISEHLKVVDVKCCVDEKVAEVLKFLCTLNIPCYTVLKMAIGCHVHIHLPSFLLSHPWRARVLIGYFLRCLLLVLKLFDVMRRIHNLCILVIEQFSQVFSFLV</sequence>
<dbReference type="EnsemblPlants" id="AET4Gv20216500.11">
    <property type="protein sequence ID" value="AET4Gv20216500.11"/>
    <property type="gene ID" value="AET4Gv20216500"/>
</dbReference>
<keyword evidence="2" id="KW-1185">Reference proteome</keyword>
<reference evidence="2" key="1">
    <citation type="journal article" date="2014" name="Science">
        <title>Ancient hybridizations among the ancestral genomes of bread wheat.</title>
        <authorList>
            <consortium name="International Wheat Genome Sequencing Consortium,"/>
            <person name="Marcussen T."/>
            <person name="Sandve S.R."/>
            <person name="Heier L."/>
            <person name="Spannagl M."/>
            <person name="Pfeifer M."/>
            <person name="Jakobsen K.S."/>
            <person name="Wulff B.B."/>
            <person name="Steuernagel B."/>
            <person name="Mayer K.F."/>
            <person name="Olsen O.A."/>
        </authorList>
    </citation>
    <scope>NUCLEOTIDE SEQUENCE [LARGE SCALE GENOMIC DNA]</scope>
    <source>
        <strain evidence="2">cv. AL8/78</strain>
    </source>
</reference>
<reference evidence="1" key="5">
    <citation type="journal article" date="2021" name="G3 (Bethesda)">
        <title>Aegilops tauschii genome assembly Aet v5.0 features greater sequence contiguity and improved annotation.</title>
        <authorList>
            <person name="Wang L."/>
            <person name="Zhu T."/>
            <person name="Rodriguez J.C."/>
            <person name="Deal K.R."/>
            <person name="Dubcovsky J."/>
            <person name="McGuire P.E."/>
            <person name="Lux T."/>
            <person name="Spannagl M."/>
            <person name="Mayer K.F.X."/>
            <person name="Baldrich P."/>
            <person name="Meyers B.C."/>
            <person name="Huo N."/>
            <person name="Gu Y.Q."/>
            <person name="Zhou H."/>
            <person name="Devos K.M."/>
            <person name="Bennetzen J.L."/>
            <person name="Unver T."/>
            <person name="Budak H."/>
            <person name="Gulick P.J."/>
            <person name="Galiba G."/>
            <person name="Kalapos B."/>
            <person name="Nelson D.R."/>
            <person name="Li P."/>
            <person name="You F.M."/>
            <person name="Luo M.C."/>
            <person name="Dvorak J."/>
        </authorList>
    </citation>
    <scope>NUCLEOTIDE SEQUENCE [LARGE SCALE GENOMIC DNA]</scope>
    <source>
        <strain evidence="1">cv. AL8/78</strain>
    </source>
</reference>
<evidence type="ECO:0008006" key="3">
    <source>
        <dbReference type="Google" id="ProtNLM"/>
    </source>
</evidence>
<dbReference type="PANTHER" id="PTHR34223:SF80">
    <property type="entry name" value="OS11G0205900 PROTEIN"/>
    <property type="match status" value="1"/>
</dbReference>
<organism evidence="1 2">
    <name type="scientific">Aegilops tauschii subsp. strangulata</name>
    <name type="common">Goatgrass</name>
    <dbReference type="NCBI Taxonomy" id="200361"/>
    <lineage>
        <taxon>Eukaryota</taxon>
        <taxon>Viridiplantae</taxon>
        <taxon>Streptophyta</taxon>
        <taxon>Embryophyta</taxon>
        <taxon>Tracheophyta</taxon>
        <taxon>Spermatophyta</taxon>
        <taxon>Magnoliopsida</taxon>
        <taxon>Liliopsida</taxon>
        <taxon>Poales</taxon>
        <taxon>Poaceae</taxon>
        <taxon>BOP clade</taxon>
        <taxon>Pooideae</taxon>
        <taxon>Triticodae</taxon>
        <taxon>Triticeae</taxon>
        <taxon>Triticinae</taxon>
        <taxon>Aegilops</taxon>
    </lineage>
</organism>
<accession>A0A453HKD7</accession>
<reference evidence="1" key="3">
    <citation type="journal article" date="2017" name="Nature">
        <title>Genome sequence of the progenitor of the wheat D genome Aegilops tauschii.</title>
        <authorList>
            <person name="Luo M.C."/>
            <person name="Gu Y.Q."/>
            <person name="Puiu D."/>
            <person name="Wang H."/>
            <person name="Twardziok S.O."/>
            <person name="Deal K.R."/>
            <person name="Huo N."/>
            <person name="Zhu T."/>
            <person name="Wang L."/>
            <person name="Wang Y."/>
            <person name="McGuire P.E."/>
            <person name="Liu S."/>
            <person name="Long H."/>
            <person name="Ramasamy R.K."/>
            <person name="Rodriguez J.C."/>
            <person name="Van S.L."/>
            <person name="Yuan L."/>
            <person name="Wang Z."/>
            <person name="Xia Z."/>
            <person name="Xiao L."/>
            <person name="Anderson O.D."/>
            <person name="Ouyang S."/>
            <person name="Liang Y."/>
            <person name="Zimin A.V."/>
            <person name="Pertea G."/>
            <person name="Qi P."/>
            <person name="Bennetzen J.L."/>
            <person name="Dai X."/>
            <person name="Dawson M.W."/>
            <person name="Muller H.G."/>
            <person name="Kugler K."/>
            <person name="Rivarola-Duarte L."/>
            <person name="Spannagl M."/>
            <person name="Mayer K.F.X."/>
            <person name="Lu F.H."/>
            <person name="Bevan M.W."/>
            <person name="Leroy P."/>
            <person name="Li P."/>
            <person name="You F.M."/>
            <person name="Sun Q."/>
            <person name="Liu Z."/>
            <person name="Lyons E."/>
            <person name="Wicker T."/>
            <person name="Salzberg S.L."/>
            <person name="Devos K.M."/>
            <person name="Dvorak J."/>
        </authorList>
    </citation>
    <scope>NUCLEOTIDE SEQUENCE [LARGE SCALE GENOMIC DNA]</scope>
    <source>
        <strain evidence="1">cv. AL8/78</strain>
    </source>
</reference>
<name>A0A453HKD7_AEGTS</name>
<reference evidence="2" key="2">
    <citation type="journal article" date="2017" name="Nat. Plants">
        <title>The Aegilops tauschii genome reveals multiple impacts of transposons.</title>
        <authorList>
            <person name="Zhao G."/>
            <person name="Zou C."/>
            <person name="Li K."/>
            <person name="Wang K."/>
            <person name="Li T."/>
            <person name="Gao L."/>
            <person name="Zhang X."/>
            <person name="Wang H."/>
            <person name="Yang Z."/>
            <person name="Liu X."/>
            <person name="Jiang W."/>
            <person name="Mao L."/>
            <person name="Kong X."/>
            <person name="Jiao Y."/>
            <person name="Jia J."/>
        </authorList>
    </citation>
    <scope>NUCLEOTIDE SEQUENCE [LARGE SCALE GENOMIC DNA]</scope>
    <source>
        <strain evidence="2">cv. AL8/78</strain>
    </source>
</reference>
<protein>
    <recommendedName>
        <fullName evidence="3">FBD domain-containing protein</fullName>
    </recommendedName>
</protein>
<proteinExistence type="predicted"/>
<dbReference type="InterPro" id="IPR053197">
    <property type="entry name" value="F-box_SCFL_complex_component"/>
</dbReference>
<evidence type="ECO:0000313" key="2">
    <source>
        <dbReference type="Proteomes" id="UP000015105"/>
    </source>
</evidence>
<dbReference type="AlphaFoldDB" id="A0A453HKD7"/>